<gene>
    <name evidence="1" type="ORF">BKA67DRAFT_98831</name>
</gene>
<dbReference type="OrthoDB" id="6105938at2759"/>
<comment type="caution">
    <text evidence="1">The sequence shown here is derived from an EMBL/GenBank/DDBJ whole genome shotgun (WGS) entry which is preliminary data.</text>
</comment>
<keyword evidence="2" id="KW-1185">Reference proteome</keyword>
<dbReference type="Proteomes" id="UP000758603">
    <property type="component" value="Unassembled WGS sequence"/>
</dbReference>
<proteinExistence type="predicted"/>
<evidence type="ECO:0000313" key="1">
    <source>
        <dbReference type="EMBL" id="KAH6646307.1"/>
    </source>
</evidence>
<dbReference type="PANTHER" id="PTHR38846:SF1">
    <property type="entry name" value="C3H1-TYPE DOMAIN-CONTAINING PROTEIN"/>
    <property type="match status" value="1"/>
</dbReference>
<dbReference type="EMBL" id="JAGPXC010000010">
    <property type="protein sequence ID" value="KAH6646307.1"/>
    <property type="molecule type" value="Genomic_DNA"/>
</dbReference>
<dbReference type="AlphaFoldDB" id="A0A9P8UBN3"/>
<name>A0A9P8UBN3_9PEZI</name>
<reference evidence="1" key="1">
    <citation type="journal article" date="2021" name="Nat. Commun.">
        <title>Genetic determinants of endophytism in the Arabidopsis root mycobiome.</title>
        <authorList>
            <person name="Mesny F."/>
            <person name="Miyauchi S."/>
            <person name="Thiergart T."/>
            <person name="Pickel B."/>
            <person name="Atanasova L."/>
            <person name="Karlsson M."/>
            <person name="Huettel B."/>
            <person name="Barry K.W."/>
            <person name="Haridas S."/>
            <person name="Chen C."/>
            <person name="Bauer D."/>
            <person name="Andreopoulos W."/>
            <person name="Pangilinan J."/>
            <person name="LaButti K."/>
            <person name="Riley R."/>
            <person name="Lipzen A."/>
            <person name="Clum A."/>
            <person name="Drula E."/>
            <person name="Henrissat B."/>
            <person name="Kohler A."/>
            <person name="Grigoriev I.V."/>
            <person name="Martin F.M."/>
            <person name="Hacquard S."/>
        </authorList>
    </citation>
    <scope>NUCLEOTIDE SEQUENCE</scope>
    <source>
        <strain evidence="1">MPI-SDFR-AT-0073</strain>
    </source>
</reference>
<accession>A0A9P8UBN3</accession>
<dbReference type="PANTHER" id="PTHR38846">
    <property type="entry name" value="C3H1-TYPE DOMAIN-CONTAINING PROTEIN"/>
    <property type="match status" value="1"/>
</dbReference>
<evidence type="ECO:0000313" key="2">
    <source>
        <dbReference type="Proteomes" id="UP000758603"/>
    </source>
</evidence>
<dbReference type="GeneID" id="70138484"/>
<sequence length="168" mass="19653">MSRKKNPIKASEIRIEPKKPPKKAKVVIAWDDYFGNGDLEDWQRLMRDLGFQQEFPSKQRCRRTLRKVWVNIPDFLRAVASKQPVYRFSTQHELSEYTLKNKKLFPKDQIPDGSPLRKLLAHIRFPKIQESVVTRDGIAQTQQRKVQKNAVAQDEIDAMIERLGGVRI</sequence>
<organism evidence="1 2">
    <name type="scientific">Truncatella angustata</name>
    <dbReference type="NCBI Taxonomy" id="152316"/>
    <lineage>
        <taxon>Eukaryota</taxon>
        <taxon>Fungi</taxon>
        <taxon>Dikarya</taxon>
        <taxon>Ascomycota</taxon>
        <taxon>Pezizomycotina</taxon>
        <taxon>Sordariomycetes</taxon>
        <taxon>Xylariomycetidae</taxon>
        <taxon>Amphisphaeriales</taxon>
        <taxon>Sporocadaceae</taxon>
        <taxon>Truncatella</taxon>
    </lineage>
</organism>
<protein>
    <submittedName>
        <fullName evidence="1">Uncharacterized protein</fullName>
    </submittedName>
</protein>
<dbReference type="RefSeq" id="XP_045952821.1">
    <property type="nucleotide sequence ID" value="XM_046109593.1"/>
</dbReference>